<dbReference type="SMART" id="SM00534">
    <property type="entry name" value="MUTSac"/>
    <property type="match status" value="1"/>
</dbReference>
<dbReference type="Pfam" id="PF05192">
    <property type="entry name" value="MutS_III"/>
    <property type="match status" value="1"/>
</dbReference>
<dbReference type="FunFam" id="1.10.1420.10:FF:000007">
    <property type="entry name" value="DNA mismatch repair protein MutS"/>
    <property type="match status" value="1"/>
</dbReference>
<proteinExistence type="inferred from homology"/>
<dbReference type="Gene3D" id="3.30.420.110">
    <property type="entry name" value="MutS, connector domain"/>
    <property type="match status" value="1"/>
</dbReference>
<evidence type="ECO:0000256" key="8">
    <source>
        <dbReference type="ARBA" id="ARBA00024647"/>
    </source>
</evidence>
<dbReference type="NCBIfam" id="NF003810">
    <property type="entry name" value="PRK05399.1"/>
    <property type="match status" value="1"/>
</dbReference>
<dbReference type="PANTHER" id="PTHR11361:SF34">
    <property type="entry name" value="DNA MISMATCH REPAIR PROTEIN MSH1, MITOCHONDRIAL"/>
    <property type="match status" value="1"/>
</dbReference>
<dbReference type="InterPro" id="IPR007695">
    <property type="entry name" value="DNA_mismatch_repair_MutS-lik_N"/>
</dbReference>
<evidence type="ECO:0000256" key="3">
    <source>
        <dbReference type="ARBA" id="ARBA00022741"/>
    </source>
</evidence>
<dbReference type="PROSITE" id="PS00486">
    <property type="entry name" value="DNA_MISMATCH_REPAIR_2"/>
    <property type="match status" value="1"/>
</dbReference>
<dbReference type="SMART" id="SM00533">
    <property type="entry name" value="MUTSd"/>
    <property type="match status" value="1"/>
</dbReference>
<dbReference type="Pfam" id="PF00488">
    <property type="entry name" value="MutS_V"/>
    <property type="match status" value="1"/>
</dbReference>
<dbReference type="InterPro" id="IPR027417">
    <property type="entry name" value="P-loop_NTPase"/>
</dbReference>
<dbReference type="InterPro" id="IPR000432">
    <property type="entry name" value="DNA_mismatch_repair_MutS_C"/>
</dbReference>
<dbReference type="Gene3D" id="3.40.50.300">
    <property type="entry name" value="P-loop containing nucleotide triphosphate hydrolases"/>
    <property type="match status" value="1"/>
</dbReference>
<evidence type="ECO:0000256" key="6">
    <source>
        <dbReference type="ARBA" id="ARBA00023125"/>
    </source>
</evidence>
<keyword evidence="13" id="KW-1185">Reference proteome</keyword>
<evidence type="ECO:0000256" key="4">
    <source>
        <dbReference type="ARBA" id="ARBA00022763"/>
    </source>
</evidence>
<dbReference type="AlphaFoldDB" id="A0A1X0YE94"/>
<evidence type="ECO:0000256" key="1">
    <source>
        <dbReference type="ARBA" id="ARBA00006271"/>
    </source>
</evidence>
<evidence type="ECO:0000256" key="7">
    <source>
        <dbReference type="ARBA" id="ARBA00023204"/>
    </source>
</evidence>
<dbReference type="Pfam" id="PF05190">
    <property type="entry name" value="MutS_IV"/>
    <property type="match status" value="1"/>
</dbReference>
<dbReference type="Gene3D" id="1.10.1420.10">
    <property type="match status" value="2"/>
</dbReference>
<dbReference type="InterPro" id="IPR017261">
    <property type="entry name" value="DNA_mismatch_repair_MutS/MSH"/>
</dbReference>
<evidence type="ECO:0000313" key="12">
    <source>
        <dbReference type="EMBL" id="ORJ63437.1"/>
    </source>
</evidence>
<comment type="caution">
    <text evidence="12">The sequence shown here is derived from an EMBL/GenBank/DDBJ whole genome shotgun (WGS) entry which is preliminary data.</text>
</comment>
<dbReference type="GO" id="GO:0006298">
    <property type="term" value="P:mismatch repair"/>
    <property type="evidence" value="ECO:0007669"/>
    <property type="project" value="UniProtKB-UniRule"/>
</dbReference>
<feature type="binding site" evidence="9">
    <location>
        <begin position="621"/>
        <end position="628"/>
    </location>
    <ligand>
        <name>ATP</name>
        <dbReference type="ChEBI" id="CHEBI:30616"/>
    </ligand>
</feature>
<keyword evidence="5 9" id="KW-0067">ATP-binding</keyword>
<dbReference type="OrthoDB" id="9802448at2"/>
<dbReference type="GO" id="GO:0005829">
    <property type="term" value="C:cytosol"/>
    <property type="evidence" value="ECO:0007669"/>
    <property type="project" value="TreeGrafter"/>
</dbReference>
<organism evidence="12 13">
    <name type="scientific">Geothermobacter hydrogeniphilus</name>
    <dbReference type="NCBI Taxonomy" id="1969733"/>
    <lineage>
        <taxon>Bacteria</taxon>
        <taxon>Pseudomonadati</taxon>
        <taxon>Thermodesulfobacteriota</taxon>
        <taxon>Desulfuromonadia</taxon>
        <taxon>Desulfuromonadales</taxon>
        <taxon>Geothermobacteraceae</taxon>
        <taxon>Geothermobacter</taxon>
    </lineage>
</organism>
<dbReference type="InterPro" id="IPR036678">
    <property type="entry name" value="MutS_con_dom_sf"/>
</dbReference>
<dbReference type="FunFam" id="3.40.50.300:FF:000870">
    <property type="entry name" value="MutS protein homolog 4"/>
    <property type="match status" value="1"/>
</dbReference>
<evidence type="ECO:0000313" key="13">
    <source>
        <dbReference type="Proteomes" id="UP000193136"/>
    </source>
</evidence>
<evidence type="ECO:0000256" key="9">
    <source>
        <dbReference type="HAMAP-Rule" id="MF_00096"/>
    </source>
</evidence>
<dbReference type="InterPro" id="IPR045076">
    <property type="entry name" value="MutS"/>
</dbReference>
<dbReference type="PIRSF" id="PIRSF037677">
    <property type="entry name" value="DNA_mis_repair_Msh6"/>
    <property type="match status" value="1"/>
</dbReference>
<gene>
    <name evidence="9" type="primary">mutS</name>
    <name evidence="12" type="ORF">B5V00_00820</name>
</gene>
<comment type="similarity">
    <text evidence="1 9 10">Belongs to the DNA mismatch repair MutS family.</text>
</comment>
<dbReference type="SUPFAM" id="SSF48334">
    <property type="entry name" value="DNA repair protein MutS, domain III"/>
    <property type="match status" value="1"/>
</dbReference>
<dbReference type="GO" id="GO:0030983">
    <property type="term" value="F:mismatched DNA binding"/>
    <property type="evidence" value="ECO:0007669"/>
    <property type="project" value="InterPro"/>
</dbReference>
<dbReference type="Pfam" id="PF05188">
    <property type="entry name" value="MutS_II"/>
    <property type="match status" value="1"/>
</dbReference>
<sequence>MPQQTPMMRQYLQIKSEYPDAILFFRLGDFYEMFNEDAVKASRILDITLTSRNKGAAEEVPLCGIPYHSCQPYLNKLVASGHKVAICEQVEDPKAAKGIVRREVVRVVSPGLVVDTDSLTPKENNYLLALAPGEKEQWGVAVLDITTGEFRVTEVAGLAGVRGELASLQAREVILQEDGWGDEVARELADLFAGRALTRLPEWAFAVDRATIELQEFFAVSSLEGFGCRGLPGAIAAAGAVLHLLKETQKEGLTHIRSLSTYQSSEYMVLDEATRRNLELTATLHDGSRKGALIGVLDRTMTAMGGRRLKQWISHPLLDVARIQSRQQAIAELVERSLERNDLRVALDGIYDLERLNAKISMATANAKDLVALKLSLQRLPELVDRMASLEAEFSRELAGRIDPLPDLCELIETAIADEPPFVLREGGLIKTGFNAELDELRAIAREGKGWIAGLEQRERERTGIGNLKIRFNKVFGYFIEVTKSHLDRVPEDYQRKQTLTNAERFITPDLKDYESKVLGAEEKLIDLEYQLFQQVRQQVVAEGPRVQEVADALAALDVICGLADLAHERNYVCPQVDDGDQLKIVDGRHPVVEAMNLGERFVPNDTLLDNRKNQLLIITGPNMAGKSTFMRQVALITLLAQIGSLVPAREAHVGVVDRIFTRVGASDNLARGQSTFMVEMTETANILHHATPRSLIVLDEIGRGTSTFDGVSIAWAVAEYLHDHPSVAAKTLFATHYHELTDLALTRERVQNYNVAVKEWNDQIVFLRRIVKGGASHSYGIQVARLAGLPRPVIDRAKEVLKNLETGEFVGEGQPRLAREKRAPVEQTPQLSLFGAGDDQLRRALEEVDVSVLTPLEALNLLDRLKRML</sequence>
<dbReference type="RefSeq" id="WP_085008525.1">
    <property type="nucleotide sequence ID" value="NZ_NAAD01000001.1"/>
</dbReference>
<evidence type="ECO:0000259" key="11">
    <source>
        <dbReference type="PROSITE" id="PS00486"/>
    </source>
</evidence>
<dbReference type="InterPro" id="IPR007696">
    <property type="entry name" value="DNA_mismatch_repair_MutS_core"/>
</dbReference>
<dbReference type="STRING" id="1969733.B5V00_00820"/>
<dbReference type="Gene3D" id="3.40.1170.10">
    <property type="entry name" value="DNA repair protein MutS, domain I"/>
    <property type="match status" value="1"/>
</dbReference>
<dbReference type="GO" id="GO:0003684">
    <property type="term" value="F:damaged DNA binding"/>
    <property type="evidence" value="ECO:0007669"/>
    <property type="project" value="UniProtKB-UniRule"/>
</dbReference>
<dbReference type="Pfam" id="PF01624">
    <property type="entry name" value="MutS_I"/>
    <property type="match status" value="1"/>
</dbReference>
<dbReference type="InterPro" id="IPR016151">
    <property type="entry name" value="DNA_mismatch_repair_MutS_N"/>
</dbReference>
<comment type="function">
    <text evidence="8 9">This protein is involved in the repair of mismatches in DNA. It is possible that it carries out the mismatch recognition step. This protein has a weak ATPase activity.</text>
</comment>
<evidence type="ECO:0000256" key="10">
    <source>
        <dbReference type="RuleBase" id="RU003756"/>
    </source>
</evidence>
<dbReference type="HAMAP" id="MF_00096">
    <property type="entry name" value="MutS"/>
    <property type="match status" value="1"/>
</dbReference>
<protein>
    <recommendedName>
        <fullName evidence="2 9">DNA mismatch repair protein MutS</fullName>
    </recommendedName>
</protein>
<dbReference type="InterPro" id="IPR007861">
    <property type="entry name" value="DNA_mismatch_repair_MutS_clamp"/>
</dbReference>
<dbReference type="PANTHER" id="PTHR11361">
    <property type="entry name" value="DNA MISMATCH REPAIR PROTEIN MUTS FAMILY MEMBER"/>
    <property type="match status" value="1"/>
</dbReference>
<dbReference type="EMBL" id="NAAD01000001">
    <property type="protein sequence ID" value="ORJ63437.1"/>
    <property type="molecule type" value="Genomic_DNA"/>
</dbReference>
<accession>A0A1X0YE94</accession>
<dbReference type="InterPro" id="IPR005748">
    <property type="entry name" value="DNA_mismatch_repair_MutS"/>
</dbReference>
<keyword evidence="4 9" id="KW-0227">DNA damage</keyword>
<dbReference type="InterPro" id="IPR036187">
    <property type="entry name" value="DNA_mismatch_repair_MutS_sf"/>
</dbReference>
<dbReference type="InterPro" id="IPR007860">
    <property type="entry name" value="DNA_mmatch_repair_MutS_con_dom"/>
</dbReference>
<evidence type="ECO:0000256" key="2">
    <source>
        <dbReference type="ARBA" id="ARBA00021982"/>
    </source>
</evidence>
<dbReference type="SUPFAM" id="SSF53150">
    <property type="entry name" value="DNA repair protein MutS, domain II"/>
    <property type="match status" value="1"/>
</dbReference>
<dbReference type="CDD" id="cd03284">
    <property type="entry name" value="ABC_MutS1"/>
    <property type="match status" value="1"/>
</dbReference>
<reference evidence="12 13" key="1">
    <citation type="submission" date="2017-03" db="EMBL/GenBank/DDBJ databases">
        <title>Genome sequence of Geothermobacter sp. EPR-M, Deep-Sea Iron Reducer.</title>
        <authorList>
            <person name="Tully B."/>
            <person name="Savalia P."/>
            <person name="Abuyen K."/>
            <person name="Baughan C."/>
            <person name="Romero E."/>
            <person name="Ronkowski C."/>
            <person name="Torres B."/>
            <person name="Tremblay J."/>
            <person name="Trujillo A."/>
            <person name="Tyler M."/>
            <person name="Perez-Rodriguez I."/>
            <person name="Amend J."/>
        </authorList>
    </citation>
    <scope>NUCLEOTIDE SEQUENCE [LARGE SCALE GENOMIC DNA]</scope>
    <source>
        <strain evidence="12 13">EPR-M</strain>
    </source>
</reference>
<keyword evidence="6 9" id="KW-0238">DNA-binding</keyword>
<feature type="domain" description="DNA mismatch repair proteins mutS family" evidence="11">
    <location>
        <begin position="695"/>
        <end position="711"/>
    </location>
</feature>
<evidence type="ECO:0000256" key="5">
    <source>
        <dbReference type="ARBA" id="ARBA00022840"/>
    </source>
</evidence>
<dbReference type="GO" id="GO:0140664">
    <property type="term" value="F:ATP-dependent DNA damage sensor activity"/>
    <property type="evidence" value="ECO:0007669"/>
    <property type="project" value="InterPro"/>
</dbReference>
<name>A0A1X0YE94_9BACT</name>
<dbReference type="Proteomes" id="UP000193136">
    <property type="component" value="Unassembled WGS sequence"/>
</dbReference>
<dbReference type="GO" id="GO:0005524">
    <property type="term" value="F:ATP binding"/>
    <property type="evidence" value="ECO:0007669"/>
    <property type="project" value="UniProtKB-UniRule"/>
</dbReference>
<dbReference type="FunFam" id="3.40.1170.10:FF:000001">
    <property type="entry name" value="DNA mismatch repair protein MutS"/>
    <property type="match status" value="1"/>
</dbReference>
<keyword evidence="7 9" id="KW-0234">DNA repair</keyword>
<keyword evidence="3 9" id="KW-0547">Nucleotide-binding</keyword>
<dbReference type="SUPFAM" id="SSF55271">
    <property type="entry name" value="DNA repair protein MutS, domain I"/>
    <property type="match status" value="1"/>
</dbReference>
<dbReference type="SUPFAM" id="SSF52540">
    <property type="entry name" value="P-loop containing nucleoside triphosphate hydrolases"/>
    <property type="match status" value="1"/>
</dbReference>
<dbReference type="NCBIfam" id="TIGR01070">
    <property type="entry name" value="mutS1"/>
    <property type="match status" value="1"/>
</dbReference>